<dbReference type="KEGG" id="sio:DW64_02880"/>
<dbReference type="EMBL" id="QLQD01000032">
    <property type="protein sequence ID" value="RLU57892.1"/>
    <property type="molecule type" value="Genomic_DNA"/>
</dbReference>
<evidence type="ECO:0000313" key="6">
    <source>
        <dbReference type="Proteomes" id="UP000025245"/>
    </source>
</evidence>
<dbReference type="RefSeq" id="WP_003101096.1">
    <property type="nucleotide sequence ID" value="NZ_CP010783.1"/>
</dbReference>
<dbReference type="InterPro" id="IPR035922">
    <property type="entry name" value="3H_dom_sf"/>
</dbReference>
<feature type="domain" description="3H" evidence="2">
    <location>
        <begin position="73"/>
        <end position="169"/>
    </location>
</feature>
<protein>
    <submittedName>
        <fullName evidence="4">DNA-binding protein</fullName>
    </submittedName>
    <submittedName>
        <fullName evidence="5">Transcription repressor NadR</fullName>
    </submittedName>
</protein>
<feature type="binding site" evidence="1">
    <location>
        <position position="144"/>
    </location>
    <ligand>
        <name>Ni(2+)</name>
        <dbReference type="ChEBI" id="CHEBI:49786"/>
    </ligand>
</feature>
<dbReference type="InterPro" id="IPR036390">
    <property type="entry name" value="WH_DNA-bd_sf"/>
</dbReference>
<dbReference type="STRING" id="1346.BMF34_03005"/>
<reference evidence="5 7" key="2">
    <citation type="submission" date="2018-06" db="EMBL/GenBank/DDBJ databases">
        <title>Mutators as drivers of adaptation in pathogenic bacteria and a risk factor for host jumps and vaccine escape.</title>
        <authorList>
            <person name="Barnes A.C."/>
            <person name="Silayeva O."/>
        </authorList>
    </citation>
    <scope>NUCLEOTIDE SEQUENCE [LARGE SCALE GENOMIC DNA]</scope>
    <source>
        <strain evidence="5 7">QMA0445</strain>
    </source>
</reference>
<dbReference type="Gene3D" id="1.10.10.10">
    <property type="entry name" value="Winged helix-like DNA-binding domain superfamily/Winged helix DNA-binding domain"/>
    <property type="match status" value="1"/>
</dbReference>
<sequence>MKAKDRRKEILEKLTVSQETLSASQLAKVFDVSRQVIVGDIALLRAQGADILSTPKGYMIREIVASHYYSGRIVCKHSPEETYQELSIILEQGGQILTVEIDHPVYGMLTAPLNIKNEDDIALFLEAIKDSKGHFLSSLTEGLHSHLIACPSLADFERIKEALSKAHILY</sequence>
<gene>
    <name evidence="5" type="ORF">DIY07_03170</name>
    <name evidence="4" type="ORF">DQ08_02890</name>
</gene>
<feature type="binding site" evidence="1">
    <location>
        <position position="85"/>
    </location>
    <ligand>
        <name>Ni(2+)</name>
        <dbReference type="ChEBI" id="CHEBI:49786"/>
    </ligand>
</feature>
<dbReference type="Proteomes" id="UP000269148">
    <property type="component" value="Unassembled WGS sequence"/>
</dbReference>
<dbReference type="KEGG" id="siz:SI82_03110"/>
<dbReference type="SUPFAM" id="SSF75500">
    <property type="entry name" value="Putative transcriptional regulator TM1602, C-terminal domain"/>
    <property type="match status" value="1"/>
</dbReference>
<feature type="binding site" evidence="1">
    <location>
        <position position="146"/>
    </location>
    <ligand>
        <name>Ni(2+)</name>
        <dbReference type="ChEBI" id="CHEBI:49786"/>
    </ligand>
</feature>
<feature type="domain" description="Helix-turn-helix type 11" evidence="3">
    <location>
        <begin position="6"/>
        <end position="58"/>
    </location>
</feature>
<dbReference type="GO" id="GO:0003677">
    <property type="term" value="F:DNA binding"/>
    <property type="evidence" value="ECO:0007669"/>
    <property type="project" value="UniProtKB-KW"/>
</dbReference>
<dbReference type="GeneID" id="35766491"/>
<evidence type="ECO:0000259" key="3">
    <source>
        <dbReference type="Pfam" id="PF08279"/>
    </source>
</evidence>
<dbReference type="SMR" id="A0A3L8GJ52"/>
<keyword evidence="4" id="KW-0238">DNA-binding</keyword>
<dbReference type="Proteomes" id="UP000025245">
    <property type="component" value="Chromosome"/>
</dbReference>
<evidence type="ECO:0000259" key="2">
    <source>
        <dbReference type="Pfam" id="PF02829"/>
    </source>
</evidence>
<keyword evidence="1" id="KW-0479">Metal-binding</keyword>
<proteinExistence type="predicted"/>
<dbReference type="PANTHER" id="PTHR40068">
    <property type="entry name" value="TRANSCRIPTION REPRESSOR NIAR-RELATED"/>
    <property type="match status" value="1"/>
</dbReference>
<dbReference type="EMBL" id="CP007586">
    <property type="protein sequence ID" value="AHY15426.1"/>
    <property type="molecule type" value="Genomic_DNA"/>
</dbReference>
<dbReference type="InterPro" id="IPR036388">
    <property type="entry name" value="WH-like_DNA-bd_sf"/>
</dbReference>
<dbReference type="AlphaFoldDB" id="A0A3L8GJ52"/>
<dbReference type="GO" id="GO:0046872">
    <property type="term" value="F:metal ion binding"/>
    <property type="evidence" value="ECO:0007669"/>
    <property type="project" value="UniProtKB-KW"/>
</dbReference>
<dbReference type="Pfam" id="PF02829">
    <property type="entry name" value="3H"/>
    <property type="match status" value="1"/>
</dbReference>
<dbReference type="PIRSF" id="PIRSF037847">
    <property type="entry name" value="NiaR"/>
    <property type="match status" value="1"/>
</dbReference>
<evidence type="ECO:0000256" key="1">
    <source>
        <dbReference type="PIRSR" id="PIRSR037847-1"/>
    </source>
</evidence>
<keyword evidence="1" id="KW-0533">Nickel</keyword>
<dbReference type="KEGG" id="siq:DQ08_02890"/>
<dbReference type="PANTHER" id="PTHR40068:SF1">
    <property type="entry name" value="TRANSCRIPTION REPRESSOR NIAR-RELATED"/>
    <property type="match status" value="1"/>
</dbReference>
<reference evidence="4 6" key="1">
    <citation type="journal article" date="2014" name="Genome Announc.">
        <title>Complete Genome Sequence of a Virulent Strain, Streptococcus iniae ISET0901, Isolated from Diseased Tilapia.</title>
        <authorList>
            <person name="Pridgeon J.W."/>
            <person name="Zhang D."/>
            <person name="Zhang L."/>
        </authorList>
    </citation>
    <scope>NUCLEOTIDE SEQUENCE [LARGE SCALE GENOMIC DNA]</scope>
    <source>
        <strain evidence="4 6">ISET0901</strain>
    </source>
</reference>
<dbReference type="SUPFAM" id="SSF46785">
    <property type="entry name" value="Winged helix' DNA-binding domain"/>
    <property type="match status" value="1"/>
</dbReference>
<dbReference type="OrthoDB" id="9792661at2"/>
<accession>A0A3L8GJ52</accession>
<feature type="binding site" evidence="1">
    <location>
        <position position="77"/>
    </location>
    <ligand>
        <name>Ni(2+)</name>
        <dbReference type="ChEBI" id="CHEBI:49786"/>
    </ligand>
</feature>
<dbReference type="Pfam" id="PF08279">
    <property type="entry name" value="HTH_11"/>
    <property type="match status" value="1"/>
</dbReference>
<keyword evidence="6" id="KW-1185">Reference proteome</keyword>
<evidence type="ECO:0000313" key="5">
    <source>
        <dbReference type="EMBL" id="RLU57892.1"/>
    </source>
</evidence>
<evidence type="ECO:0000313" key="4">
    <source>
        <dbReference type="EMBL" id="AHY15426.1"/>
    </source>
</evidence>
<dbReference type="InterPro" id="IPR026043">
    <property type="entry name" value="NadR"/>
</dbReference>
<dbReference type="InterPro" id="IPR013196">
    <property type="entry name" value="HTH_11"/>
</dbReference>
<dbReference type="Gene3D" id="3.30.1340.20">
    <property type="entry name" value="3H domain"/>
    <property type="match status" value="1"/>
</dbReference>
<organism evidence="5 7">
    <name type="scientific">Streptococcus iniae</name>
    <name type="common">Streptococcus shiloi</name>
    <dbReference type="NCBI Taxonomy" id="1346"/>
    <lineage>
        <taxon>Bacteria</taxon>
        <taxon>Bacillati</taxon>
        <taxon>Bacillota</taxon>
        <taxon>Bacilli</taxon>
        <taxon>Lactobacillales</taxon>
        <taxon>Streptococcaceae</taxon>
        <taxon>Streptococcus</taxon>
    </lineage>
</organism>
<name>A0A3L8GJ52_STRIN</name>
<evidence type="ECO:0000313" key="7">
    <source>
        <dbReference type="Proteomes" id="UP000269148"/>
    </source>
</evidence>
<dbReference type="InterPro" id="IPR004173">
    <property type="entry name" value="3H_domain"/>
</dbReference>